<reference evidence="2 3" key="1">
    <citation type="submission" date="2022-03" db="EMBL/GenBank/DDBJ databases">
        <authorList>
            <person name="Jo J.-H."/>
            <person name="Im W.-T."/>
        </authorList>
    </citation>
    <scope>NUCLEOTIDE SEQUENCE [LARGE SCALE GENOMIC DNA]</scope>
    <source>
        <strain evidence="2 3">MA9</strain>
    </source>
</reference>
<dbReference type="InterPro" id="IPR036291">
    <property type="entry name" value="NAD(P)-bd_dom_sf"/>
</dbReference>
<protein>
    <submittedName>
        <fullName evidence="2">NAD(P)H-binding protein</fullName>
    </submittedName>
</protein>
<dbReference type="InterPro" id="IPR051606">
    <property type="entry name" value="Polyketide_Oxido-like"/>
</dbReference>
<evidence type="ECO:0000259" key="1">
    <source>
        <dbReference type="Pfam" id="PF13460"/>
    </source>
</evidence>
<dbReference type="EMBL" id="JAKZFC010000009">
    <property type="protein sequence ID" value="MCH7323676.1"/>
    <property type="molecule type" value="Genomic_DNA"/>
</dbReference>
<comment type="caution">
    <text evidence="2">The sequence shown here is derived from an EMBL/GenBank/DDBJ whole genome shotgun (WGS) entry which is preliminary data.</text>
</comment>
<feature type="domain" description="NAD(P)-binding" evidence="1">
    <location>
        <begin position="7"/>
        <end position="192"/>
    </location>
</feature>
<dbReference type="PANTHER" id="PTHR43355:SF2">
    <property type="entry name" value="FLAVIN REDUCTASE (NADPH)"/>
    <property type="match status" value="1"/>
</dbReference>
<proteinExistence type="predicted"/>
<dbReference type="Gene3D" id="3.40.50.720">
    <property type="entry name" value="NAD(P)-binding Rossmann-like Domain"/>
    <property type="match status" value="1"/>
</dbReference>
<organism evidence="2 3">
    <name type="scientific">Solibacillus palustris</name>
    <dbReference type="NCBI Taxonomy" id="2908203"/>
    <lineage>
        <taxon>Bacteria</taxon>
        <taxon>Bacillati</taxon>
        <taxon>Bacillota</taxon>
        <taxon>Bacilli</taxon>
        <taxon>Bacillales</taxon>
        <taxon>Caryophanaceae</taxon>
        <taxon>Solibacillus</taxon>
    </lineage>
</organism>
<evidence type="ECO:0000313" key="3">
    <source>
        <dbReference type="Proteomes" id="UP001316087"/>
    </source>
</evidence>
<dbReference type="RefSeq" id="WP_241370836.1">
    <property type="nucleotide sequence ID" value="NZ_JAKZFC010000009.1"/>
</dbReference>
<evidence type="ECO:0000313" key="2">
    <source>
        <dbReference type="EMBL" id="MCH7323676.1"/>
    </source>
</evidence>
<accession>A0ABS9UH45</accession>
<sequence length="215" mass="23460">MKIAVIGAAGKAGTHILREAIMRNHDATAIVKNSATLQVEDVAIIESDLFHLTKEQLAPFNIIVNAFAPLPGEAHLHVTAGKHLISLLEGTDKTLFVIGSSGCLFVDKAHTKRLMDTEDYPEQLVANAKAQLQNLQDLENSAIHWTFVIPSAMFDSDGPRTGHYITGNKKLLVNSQFNSYISYADYAVALLDEIENKEHKNSSFTVASENVTTAS</sequence>
<dbReference type="PANTHER" id="PTHR43355">
    <property type="entry name" value="FLAVIN REDUCTASE (NADPH)"/>
    <property type="match status" value="1"/>
</dbReference>
<dbReference type="InterPro" id="IPR016040">
    <property type="entry name" value="NAD(P)-bd_dom"/>
</dbReference>
<name>A0ABS9UH45_9BACL</name>
<dbReference type="Pfam" id="PF13460">
    <property type="entry name" value="NAD_binding_10"/>
    <property type="match status" value="1"/>
</dbReference>
<gene>
    <name evidence="2" type="ORF">LZ480_17535</name>
</gene>
<keyword evidence="3" id="KW-1185">Reference proteome</keyword>
<dbReference type="SUPFAM" id="SSF51735">
    <property type="entry name" value="NAD(P)-binding Rossmann-fold domains"/>
    <property type="match status" value="1"/>
</dbReference>
<dbReference type="Proteomes" id="UP001316087">
    <property type="component" value="Unassembled WGS sequence"/>
</dbReference>